<evidence type="ECO:0000256" key="1">
    <source>
        <dbReference type="SAM" id="Phobius"/>
    </source>
</evidence>
<evidence type="ECO:0000313" key="2">
    <source>
        <dbReference type="EMBL" id="KXJ96534.1"/>
    </source>
</evidence>
<dbReference type="Proteomes" id="UP000070501">
    <property type="component" value="Unassembled WGS sequence"/>
</dbReference>
<protein>
    <submittedName>
        <fullName evidence="2">Uncharacterized protein</fullName>
    </submittedName>
</protein>
<gene>
    <name evidence="2" type="ORF">Micbo1qcDRAFT_155087</name>
</gene>
<keyword evidence="1" id="KW-1133">Transmembrane helix</keyword>
<name>A0A136JHB4_9PEZI</name>
<feature type="transmembrane region" description="Helical" evidence="1">
    <location>
        <begin position="6"/>
        <end position="22"/>
    </location>
</feature>
<feature type="non-terminal residue" evidence="2">
    <location>
        <position position="59"/>
    </location>
</feature>
<accession>A0A136JHB4</accession>
<dbReference type="AlphaFoldDB" id="A0A136JHB4"/>
<organism evidence="2 3">
    <name type="scientific">Microdochium bolleyi</name>
    <dbReference type="NCBI Taxonomy" id="196109"/>
    <lineage>
        <taxon>Eukaryota</taxon>
        <taxon>Fungi</taxon>
        <taxon>Dikarya</taxon>
        <taxon>Ascomycota</taxon>
        <taxon>Pezizomycotina</taxon>
        <taxon>Sordariomycetes</taxon>
        <taxon>Xylariomycetidae</taxon>
        <taxon>Xylariales</taxon>
        <taxon>Microdochiaceae</taxon>
        <taxon>Microdochium</taxon>
    </lineage>
</organism>
<keyword evidence="1" id="KW-0812">Transmembrane</keyword>
<reference evidence="3" key="1">
    <citation type="submission" date="2016-02" db="EMBL/GenBank/DDBJ databases">
        <title>Draft genome sequence of Microdochium bolleyi, a fungal endophyte of beachgrass.</title>
        <authorList>
            <consortium name="DOE Joint Genome Institute"/>
            <person name="David A.S."/>
            <person name="May G."/>
            <person name="Haridas S."/>
            <person name="Lim J."/>
            <person name="Wang M."/>
            <person name="Labutti K."/>
            <person name="Lipzen A."/>
            <person name="Barry K."/>
            <person name="Grigoriev I.V."/>
        </authorList>
    </citation>
    <scope>NUCLEOTIDE SEQUENCE [LARGE SCALE GENOMIC DNA]</scope>
    <source>
        <strain evidence="3">J235TASD1</strain>
    </source>
</reference>
<dbReference type="InParanoid" id="A0A136JHB4"/>
<dbReference type="EMBL" id="KQ964245">
    <property type="protein sequence ID" value="KXJ96534.1"/>
    <property type="molecule type" value="Genomic_DNA"/>
</dbReference>
<proteinExistence type="predicted"/>
<evidence type="ECO:0000313" key="3">
    <source>
        <dbReference type="Proteomes" id="UP000070501"/>
    </source>
</evidence>
<keyword evidence="1" id="KW-0472">Membrane</keyword>
<sequence>MVAAGHVGPVGLVALGISIYLYRRVLRRRQDKTPPASAYSCPARELLLLLRVCTFPKDG</sequence>
<keyword evidence="3" id="KW-1185">Reference proteome</keyword>